<protein>
    <submittedName>
        <fullName evidence="1">Uncharacterized protein</fullName>
    </submittedName>
</protein>
<evidence type="ECO:0000313" key="1">
    <source>
        <dbReference type="EMBL" id="RIH82819.1"/>
    </source>
</evidence>
<organism evidence="1 2">
    <name type="scientific">Meiothermus luteus</name>
    <dbReference type="NCBI Taxonomy" id="2026184"/>
    <lineage>
        <taxon>Bacteria</taxon>
        <taxon>Thermotogati</taxon>
        <taxon>Deinococcota</taxon>
        <taxon>Deinococci</taxon>
        <taxon>Thermales</taxon>
        <taxon>Thermaceae</taxon>
        <taxon>Meiothermus</taxon>
    </lineage>
</organism>
<proteinExistence type="predicted"/>
<reference evidence="1 2" key="1">
    <citation type="submission" date="2018-08" db="EMBL/GenBank/DDBJ databases">
        <title>Meiothermus luteus KCTC 52599 genome sequencing project.</title>
        <authorList>
            <person name="Da Costa M.S."/>
            <person name="Albuquerque L."/>
            <person name="Raposo P."/>
            <person name="Froufe H.J.C."/>
            <person name="Barroso C.S."/>
            <person name="Egas C."/>
        </authorList>
    </citation>
    <scope>NUCLEOTIDE SEQUENCE [LARGE SCALE GENOMIC DNA]</scope>
    <source>
        <strain evidence="1 2">KCTC 52599</strain>
    </source>
</reference>
<comment type="caution">
    <text evidence="1">The sequence shown here is derived from an EMBL/GenBank/DDBJ whole genome shotgun (WGS) entry which is preliminary data.</text>
</comment>
<dbReference type="AlphaFoldDB" id="A0A399EIC3"/>
<keyword evidence="2" id="KW-1185">Reference proteome</keyword>
<dbReference type="RefSeq" id="WP_245958961.1">
    <property type="nucleotide sequence ID" value="NZ_QWKZ01000096.1"/>
</dbReference>
<name>A0A399EIC3_9DEIN</name>
<accession>A0A399EIC3</accession>
<gene>
    <name evidence="1" type="ORF">Mlute_02375</name>
</gene>
<sequence>MDFSGEEADRGVLYVEIPGERHLPPRVEPIKAQWGKPLRTFRFKAAEAWKGMEEVEAFVGWARVVLEGTPEPSLRDAFRALDNVLEVAVAEADHGPGSSAEEEVPAALEEAYARYLEEEEKDEKKRAELLRSFGELRQEVRDAAFKAGT</sequence>
<dbReference type="Proteomes" id="UP000265800">
    <property type="component" value="Unassembled WGS sequence"/>
</dbReference>
<evidence type="ECO:0000313" key="2">
    <source>
        <dbReference type="Proteomes" id="UP000265800"/>
    </source>
</evidence>
<dbReference type="EMBL" id="QWKZ01000096">
    <property type="protein sequence ID" value="RIH82819.1"/>
    <property type="molecule type" value="Genomic_DNA"/>
</dbReference>